<organism evidence="3 4">
    <name type="scientific">Olleya aquimaris</name>
    <dbReference type="NCBI Taxonomy" id="639310"/>
    <lineage>
        <taxon>Bacteria</taxon>
        <taxon>Pseudomonadati</taxon>
        <taxon>Bacteroidota</taxon>
        <taxon>Flavobacteriia</taxon>
        <taxon>Flavobacteriales</taxon>
        <taxon>Flavobacteriaceae</taxon>
    </lineage>
</organism>
<reference evidence="3 4" key="1">
    <citation type="submission" date="2018-06" db="EMBL/GenBank/DDBJ databases">
        <title>Genomic Encyclopedia of Archaeal and Bacterial Type Strains, Phase II (KMG-II): from individual species to whole genera.</title>
        <authorList>
            <person name="Goeker M."/>
        </authorList>
    </citation>
    <scope>NUCLEOTIDE SEQUENCE [LARGE SCALE GENOMIC DNA]</scope>
    <source>
        <strain evidence="3 4">DSM 24464</strain>
    </source>
</reference>
<dbReference type="Pfam" id="PF13205">
    <property type="entry name" value="Big_5"/>
    <property type="match status" value="1"/>
</dbReference>
<dbReference type="OrthoDB" id="9809989at2"/>
<keyword evidence="1" id="KW-0732">Signal</keyword>
<keyword evidence="4" id="KW-1185">Reference proteome</keyword>
<proteinExistence type="predicted"/>
<evidence type="ECO:0000256" key="1">
    <source>
        <dbReference type="ARBA" id="ARBA00022729"/>
    </source>
</evidence>
<name>A0A327RNK2_9FLAO</name>
<dbReference type="InterPro" id="IPR032812">
    <property type="entry name" value="SbsA_Ig"/>
</dbReference>
<feature type="domain" description="SbsA Ig-like" evidence="2">
    <location>
        <begin position="33"/>
        <end position="135"/>
    </location>
</feature>
<dbReference type="Proteomes" id="UP000248703">
    <property type="component" value="Unassembled WGS sequence"/>
</dbReference>
<dbReference type="EMBL" id="QLLO01000001">
    <property type="protein sequence ID" value="RAJ18081.1"/>
    <property type="molecule type" value="Genomic_DNA"/>
</dbReference>
<evidence type="ECO:0000259" key="2">
    <source>
        <dbReference type="Pfam" id="PF13205"/>
    </source>
</evidence>
<accession>A0A327RNK2</accession>
<evidence type="ECO:0000313" key="3">
    <source>
        <dbReference type="EMBL" id="RAJ18081.1"/>
    </source>
</evidence>
<dbReference type="AlphaFoldDB" id="A0A327RNK2"/>
<comment type="caution">
    <text evidence="3">The sequence shown here is derived from an EMBL/GenBank/DDBJ whole genome shotgun (WGS) entry which is preliminary data.</text>
</comment>
<gene>
    <name evidence="3" type="ORF">LY08_00354</name>
</gene>
<evidence type="ECO:0000313" key="4">
    <source>
        <dbReference type="Proteomes" id="UP000248703"/>
    </source>
</evidence>
<sequence>MQNRLINFSFWCVLSLTFINCANRGTITGGEKDITPPKVIKTIPENYSTNFNSQEIVIYFDEYIKTKNLSKQLIISPPMTSTPEITPLGTASKYMTIKIYDTLKPNTTYAFNFGNSIVDNNEENPYPFYRYVFSTGSYIDSLKVKGRIMDAFDREPESYVSVNLYEVDSTYTDSIVYKQAPKYVTNTLDSTTNFTIENLKAGTYKLIALKDNNSNNTFQQKSDKIGFYEDFITVSLDSSKTYDLKLFKEALDYKAENARLVSGEKIAFGFQGKDYKNMSINLLSEVPSDFEYRIIKDQEKDSLNYFYKPKLEVDSLVFTVTNKTKIDTFMVRIKDNKRDSLLLKASPNNTIDFFETLKISANIPIITFDESQISIMDKDSTNIGFTTKLDTLHNSVEVLFDKAENNQYKIQLLPNTVTDFFGKSNDTINYNLRTPKESSLGNVRINISNGTYPLIIQLVDGKGEVRYEKYTTKPEPLDFFFIKPGQYYIRAIFDTNKNKKYDSGVFLKGIQPERVSYSKDAFEVRIGWDIIQDFILN</sequence>
<protein>
    <submittedName>
        <fullName evidence="3">Ig-like domain-containing protein</fullName>
    </submittedName>
</protein>
<dbReference type="RefSeq" id="WP_111658714.1">
    <property type="nucleotide sequence ID" value="NZ_QLLO01000001.1"/>
</dbReference>